<feature type="transmembrane region" description="Helical" evidence="7">
    <location>
        <begin position="65"/>
        <end position="83"/>
    </location>
</feature>
<evidence type="ECO:0000256" key="5">
    <source>
        <dbReference type="ARBA" id="ARBA00023136"/>
    </source>
</evidence>
<dbReference type="InterPro" id="IPR038763">
    <property type="entry name" value="DHH_sf"/>
</dbReference>
<comment type="subcellular location">
    <subcellularLocation>
        <location evidence="1">Cell membrane</location>
        <topology evidence="1">Multi-pass membrane protein</topology>
    </subcellularLocation>
</comment>
<dbReference type="InterPro" id="IPR000160">
    <property type="entry name" value="GGDEF_dom"/>
</dbReference>
<dbReference type="PANTHER" id="PTHR47618">
    <property type="entry name" value="BIFUNCTIONAL OLIGORIBONUCLEASE AND PAP PHOSPHATASE NRNA"/>
    <property type="match status" value="1"/>
</dbReference>
<dbReference type="EMBL" id="AEDY01000036">
    <property type="protein sequence ID" value="EFO54585.1"/>
    <property type="molecule type" value="Genomic_DNA"/>
</dbReference>
<evidence type="ECO:0000259" key="8">
    <source>
        <dbReference type="PROSITE" id="PS50887"/>
    </source>
</evidence>
<reference evidence="9" key="1">
    <citation type="submission" date="2010-09" db="EMBL/GenBank/DDBJ databases">
        <authorList>
            <person name="Daugherty S.C."/>
            <person name="Kilian M."/>
            <person name="Tettelin H."/>
        </authorList>
    </citation>
    <scope>NUCLEOTIDE SEQUENCE [LARGE SCALE GENOMIC DNA]</scope>
    <source>
        <strain evidence="9">SK1302</strain>
    </source>
</reference>
<dbReference type="PROSITE" id="PS50887">
    <property type="entry name" value="GGDEF"/>
    <property type="match status" value="1"/>
</dbReference>
<evidence type="ECO:0000256" key="3">
    <source>
        <dbReference type="ARBA" id="ARBA00022692"/>
    </source>
</evidence>
<evidence type="ECO:0000256" key="6">
    <source>
        <dbReference type="PIRNR" id="PIRNR026583"/>
    </source>
</evidence>
<feature type="domain" description="GGDEF" evidence="8">
    <location>
        <begin position="202"/>
        <end position="330"/>
    </location>
</feature>
<dbReference type="SUPFAM" id="SSF64182">
    <property type="entry name" value="DHH phosphoesterases"/>
    <property type="match status" value="1"/>
</dbReference>
<dbReference type="InterPro" id="IPR049553">
    <property type="entry name" value="GdpP-like_PAS"/>
</dbReference>
<keyword evidence="3 7" id="KW-0812">Transmembrane</keyword>
<dbReference type="InterPro" id="IPR001667">
    <property type="entry name" value="DDH_dom"/>
</dbReference>
<evidence type="ECO:0000256" key="2">
    <source>
        <dbReference type="ARBA" id="ARBA00022475"/>
    </source>
</evidence>
<sequence>MDVLLLFEYSVPSLKVAFWLHLWYNNAQEVCNEKNEINPFFMYLIAMVTFTIMTILIVLVKDNLITIASLFLFIVFYVLLFNFQKKYYKKTDIEQIQYVNHQATDSLSALLEQMPVGVVKLNMDSSEIEWFNPYAELILTTEDGEIDFPQFQKILKSSISTPGSYAIVGEKRYAVHLDRNSGVLYFFDVSGEYEATVELVTSRPVIGIISVDNYDDLENETSESDISHINSFVANFVSEFAGKHAMFSRRVSMDRFYLFTDYTVLGHLMHDKFSVIDTFREEAKQRNLPLTMSIGVSYGDGNHDQIGKVALLNLNLAEVRGGDQVVVKENDETKNPIYFGGGSAASVKRTRTRTRAMMTAISDKLKSVDRVFVVGHKNLDMDALGSAVGMQLFSSNVLEDSYVVYDPTQMSPDIARAVNYLEEEGVSKLLPLNQAMTMVTKRSLLVMVDHSKTALTLSKEFYDLFTQTIVIDHHRRDQDFPDNSVITYIESGASSASELVTELIQFQNSKKKRLSRIQASVLMGGMMLDTKNFTSRVTSRTFDVASYLRTRGSNSIVIQEISATDFEEYRLVNELILQGQMVQPSILFAQALEDKEYDTVVISKAADAMLAMSGIEASFVVAKNSQGAISISARSRSKINVQRIMEELGGGGHFNLAAARLTDMSLQEAGDKLKTVIFNETKEKESEE</sequence>
<name>A0ABP2J4S2_9STRE</name>
<dbReference type="Pfam" id="PF24898">
    <property type="entry name" value="GGDEF_GdpP"/>
    <property type="match status" value="1"/>
</dbReference>
<dbReference type="PANTHER" id="PTHR47618:SF2">
    <property type="entry name" value="CYCLIC-DI-AMP PHOSPHODIESTERASE GDPP"/>
    <property type="match status" value="1"/>
</dbReference>
<keyword evidence="2 6" id="KW-1003">Cell membrane</keyword>
<dbReference type="Pfam" id="PF02272">
    <property type="entry name" value="DHHA1"/>
    <property type="match status" value="1"/>
</dbReference>
<comment type="catalytic activity">
    <reaction evidence="6">
        <text>3',3'-c-di-AMP + H2O = 5'-O-phosphonoadenylyl-(3'-&gt;5')-adenosine + H(+)</text>
        <dbReference type="Rhea" id="RHEA:54420"/>
        <dbReference type="ChEBI" id="CHEBI:15377"/>
        <dbReference type="ChEBI" id="CHEBI:15378"/>
        <dbReference type="ChEBI" id="CHEBI:71500"/>
        <dbReference type="ChEBI" id="CHEBI:138171"/>
    </reaction>
</comment>
<proteinExistence type="inferred from homology"/>
<dbReference type="PIRSF" id="PIRSF026583">
    <property type="entry name" value="YybT"/>
    <property type="match status" value="1"/>
</dbReference>
<evidence type="ECO:0000313" key="9">
    <source>
        <dbReference type="EMBL" id="EFO54585.1"/>
    </source>
</evidence>
<gene>
    <name evidence="9" type="ORF">SIN_0719</name>
</gene>
<dbReference type="Gene3D" id="3.30.450.20">
    <property type="entry name" value="PAS domain"/>
    <property type="match status" value="1"/>
</dbReference>
<comment type="similarity">
    <text evidence="6">Belongs to the GdpP/PdeA phosphodiesterase family.</text>
</comment>
<dbReference type="InterPro" id="IPR051319">
    <property type="entry name" value="Oligoribo/pAp-PDE_c-di-AMP_PDE"/>
</dbReference>
<dbReference type="Gene3D" id="3.90.1640.10">
    <property type="entry name" value="inorganic pyrophosphatase (n-terminal core)"/>
    <property type="match status" value="1"/>
</dbReference>
<comment type="function">
    <text evidence="6">Has phosphodiesterase (PDE) activity against cyclic-di-AMP (c-di-AMP).</text>
</comment>
<dbReference type="EC" id="3.1.4.-" evidence="6"/>
<evidence type="ECO:0000256" key="7">
    <source>
        <dbReference type="SAM" id="Phobius"/>
    </source>
</evidence>
<accession>A0ABP2J4S2</accession>
<evidence type="ECO:0000256" key="1">
    <source>
        <dbReference type="ARBA" id="ARBA00004651"/>
    </source>
</evidence>
<dbReference type="Gene3D" id="3.10.310.30">
    <property type="match status" value="1"/>
</dbReference>
<organism evidence="9">
    <name type="scientific">Streptococcus infantis SK1302</name>
    <dbReference type="NCBI Taxonomy" id="871237"/>
    <lineage>
        <taxon>Bacteria</taxon>
        <taxon>Bacillati</taxon>
        <taxon>Bacillota</taxon>
        <taxon>Bacilli</taxon>
        <taxon>Lactobacillales</taxon>
        <taxon>Streptococcaceae</taxon>
        <taxon>Streptococcus</taxon>
    </lineage>
</organism>
<dbReference type="Pfam" id="PF01368">
    <property type="entry name" value="DHH"/>
    <property type="match status" value="1"/>
</dbReference>
<dbReference type="InterPro" id="IPR003156">
    <property type="entry name" value="DHHA1_dom"/>
</dbReference>
<keyword evidence="4 7" id="KW-1133">Transmembrane helix</keyword>
<evidence type="ECO:0000256" key="4">
    <source>
        <dbReference type="ARBA" id="ARBA00022989"/>
    </source>
</evidence>
<keyword evidence="6" id="KW-0378">Hydrolase</keyword>
<comment type="caution">
    <text evidence="9">The sequence shown here is derived from an EMBL/GenBank/DDBJ whole genome shotgun (WGS) entry which is preliminary data.</text>
</comment>
<dbReference type="InterPro" id="IPR014528">
    <property type="entry name" value="GdpP/PdeA"/>
</dbReference>
<dbReference type="Pfam" id="PF21370">
    <property type="entry name" value="PAS_GdpP"/>
    <property type="match status" value="1"/>
</dbReference>
<keyword evidence="5 6" id="KW-0472">Membrane</keyword>
<protein>
    <recommendedName>
        <fullName evidence="6">Cyclic-di-AMP phosphodiesterase</fullName>
        <ecNumber evidence="6">3.1.4.-</ecNumber>
    </recommendedName>
</protein>
<feature type="transmembrane region" description="Helical" evidence="7">
    <location>
        <begin position="40"/>
        <end position="59"/>
    </location>
</feature>